<dbReference type="InterPro" id="IPR017452">
    <property type="entry name" value="GPCR_Rhodpsn_7TM"/>
</dbReference>
<reference evidence="11" key="1">
    <citation type="submission" date="2025-08" db="UniProtKB">
        <authorList>
            <consortium name="RefSeq"/>
        </authorList>
    </citation>
    <scope>IDENTIFICATION</scope>
</reference>
<evidence type="ECO:0000256" key="5">
    <source>
        <dbReference type="ARBA" id="ARBA00023136"/>
    </source>
</evidence>
<keyword evidence="5 8" id="KW-0472">Membrane</keyword>
<accession>A0A6J2V566</accession>
<evidence type="ECO:0000313" key="10">
    <source>
        <dbReference type="Proteomes" id="UP000504632"/>
    </source>
</evidence>
<evidence type="ECO:0000256" key="4">
    <source>
        <dbReference type="ARBA" id="ARBA00023040"/>
    </source>
</evidence>
<feature type="transmembrane region" description="Helical" evidence="8">
    <location>
        <begin position="292"/>
        <end position="313"/>
    </location>
</feature>
<feature type="transmembrane region" description="Helical" evidence="8">
    <location>
        <begin position="195"/>
        <end position="220"/>
    </location>
</feature>
<evidence type="ECO:0000256" key="7">
    <source>
        <dbReference type="ARBA" id="ARBA00023224"/>
    </source>
</evidence>
<comment type="subcellular location">
    <subcellularLocation>
        <location evidence="1">Membrane</location>
        <topology evidence="1">Multi-pass membrane protein</topology>
    </subcellularLocation>
</comment>
<dbReference type="OrthoDB" id="9880339at2759"/>
<organism evidence="10 11">
    <name type="scientific">Chanos chanos</name>
    <name type="common">Milkfish</name>
    <name type="synonym">Mugil chanos</name>
    <dbReference type="NCBI Taxonomy" id="29144"/>
    <lineage>
        <taxon>Eukaryota</taxon>
        <taxon>Metazoa</taxon>
        <taxon>Chordata</taxon>
        <taxon>Craniata</taxon>
        <taxon>Vertebrata</taxon>
        <taxon>Euteleostomi</taxon>
        <taxon>Actinopterygii</taxon>
        <taxon>Neopterygii</taxon>
        <taxon>Teleostei</taxon>
        <taxon>Ostariophysi</taxon>
        <taxon>Gonorynchiformes</taxon>
        <taxon>Chanidae</taxon>
        <taxon>Chanos</taxon>
    </lineage>
</organism>
<dbReference type="GO" id="GO:0004930">
    <property type="term" value="F:G protein-coupled receptor activity"/>
    <property type="evidence" value="ECO:0007669"/>
    <property type="project" value="UniProtKB-KW"/>
</dbReference>
<dbReference type="InterPro" id="IPR000276">
    <property type="entry name" value="GPCR_Rhodpsn"/>
</dbReference>
<dbReference type="Proteomes" id="UP000504632">
    <property type="component" value="Chromosome 4"/>
</dbReference>
<keyword evidence="4" id="KW-0297">G-protein coupled receptor</keyword>
<keyword evidence="6" id="KW-0675">Receptor</keyword>
<keyword evidence="10" id="KW-1185">Reference proteome</keyword>
<protein>
    <submittedName>
        <fullName evidence="11">Free fatty acid receptor 4-like</fullName>
    </submittedName>
</protein>
<dbReference type="PRINTS" id="PR00237">
    <property type="entry name" value="GPCRRHODOPSN"/>
</dbReference>
<keyword evidence="3 8" id="KW-1133">Transmembrane helix</keyword>
<dbReference type="PANTHER" id="PTHR45695">
    <property type="entry name" value="LEUCOKININ RECEPTOR-RELATED"/>
    <property type="match status" value="1"/>
</dbReference>
<dbReference type="RefSeq" id="XP_030628100.1">
    <property type="nucleotide sequence ID" value="XM_030772240.1"/>
</dbReference>
<feature type="transmembrane region" description="Helical" evidence="8">
    <location>
        <begin position="251"/>
        <end position="272"/>
    </location>
</feature>
<feature type="domain" description="G-protein coupled receptors family 1 profile" evidence="9">
    <location>
        <begin position="49"/>
        <end position="311"/>
    </location>
</feature>
<evidence type="ECO:0000259" key="9">
    <source>
        <dbReference type="PROSITE" id="PS50262"/>
    </source>
</evidence>
<evidence type="ECO:0000256" key="3">
    <source>
        <dbReference type="ARBA" id="ARBA00022989"/>
    </source>
</evidence>
<dbReference type="AlphaFoldDB" id="A0A6J2V566"/>
<feature type="transmembrane region" description="Helical" evidence="8">
    <location>
        <begin position="29"/>
        <end position="55"/>
    </location>
</feature>
<dbReference type="GeneID" id="115810314"/>
<feature type="transmembrane region" description="Helical" evidence="8">
    <location>
        <begin position="145"/>
        <end position="170"/>
    </location>
</feature>
<dbReference type="CDD" id="cd00637">
    <property type="entry name" value="7tm_classA_rhodopsin-like"/>
    <property type="match status" value="1"/>
</dbReference>
<feature type="transmembrane region" description="Helical" evidence="8">
    <location>
        <begin position="67"/>
        <end position="93"/>
    </location>
</feature>
<evidence type="ECO:0000256" key="6">
    <source>
        <dbReference type="ARBA" id="ARBA00023170"/>
    </source>
</evidence>
<name>A0A6J2V566_CHACN</name>
<gene>
    <name evidence="11" type="primary">LOC115810314</name>
</gene>
<evidence type="ECO:0000313" key="11">
    <source>
        <dbReference type="RefSeq" id="XP_030628100.1"/>
    </source>
</evidence>
<keyword evidence="2 8" id="KW-0812">Transmembrane</keyword>
<dbReference type="SUPFAM" id="SSF81321">
    <property type="entry name" value="Family A G protein-coupled receptor-like"/>
    <property type="match status" value="1"/>
</dbReference>
<evidence type="ECO:0000256" key="8">
    <source>
        <dbReference type="SAM" id="Phobius"/>
    </source>
</evidence>
<evidence type="ECO:0000256" key="1">
    <source>
        <dbReference type="ARBA" id="ARBA00004141"/>
    </source>
</evidence>
<proteinExistence type="predicted"/>
<evidence type="ECO:0000256" key="2">
    <source>
        <dbReference type="ARBA" id="ARBA00022692"/>
    </source>
</evidence>
<dbReference type="Pfam" id="PF00001">
    <property type="entry name" value="7tm_1"/>
    <property type="match status" value="1"/>
</dbReference>
<keyword evidence="7" id="KW-0807">Transducer</keyword>
<sequence>MGMNSHSSPFQFLNTCHFSYFTELQDRHWLIIMVETLILLSIFLASVVGNVYAMVRVFRRKRMVNHIFFTLNLFVADLLFTSMIPFVIAARWTTGWWLGSATCRMMFYVLCMSGCVVIVTLAAISLDRVLAILKLRTMQPFNSRVASGTVALIWIVSAIAMMPMCLFFKVTGIMSPQQEVIEICTLIFPNIAIEFLWNITFTCFGFVIPGTVIVVSYSRILQIRKSSLRRIQRRSNTSNRATQPISRHDYLLFRTLLILMVSFFLTWGPMFIIDILLLSQNFHINISVSPCLFFWVFTFTLANSVLNPVLYCLCQFRRSWHRMCCATEVSPLKRPPDCNEQRTGSPSPEISIVCQKGDLD</sequence>
<dbReference type="InParanoid" id="A0A6J2V566"/>
<dbReference type="Gene3D" id="1.20.1070.10">
    <property type="entry name" value="Rhodopsin 7-helix transmembrane proteins"/>
    <property type="match status" value="1"/>
</dbReference>
<dbReference type="PANTHER" id="PTHR45695:SF37">
    <property type="entry name" value="FREE FATTY ACID RECEPTOR 4-LIKE"/>
    <property type="match status" value="1"/>
</dbReference>
<feature type="transmembrane region" description="Helical" evidence="8">
    <location>
        <begin position="105"/>
        <end position="124"/>
    </location>
</feature>
<dbReference type="PROSITE" id="PS50262">
    <property type="entry name" value="G_PROTEIN_RECEP_F1_2"/>
    <property type="match status" value="1"/>
</dbReference>
<dbReference type="GO" id="GO:0005886">
    <property type="term" value="C:plasma membrane"/>
    <property type="evidence" value="ECO:0007669"/>
    <property type="project" value="TreeGrafter"/>
</dbReference>